<protein>
    <submittedName>
        <fullName evidence="2">Uncharacterized protein</fullName>
    </submittedName>
</protein>
<dbReference type="AlphaFoldDB" id="A0AAE0LFA2"/>
<keyword evidence="3" id="KW-1185">Reference proteome</keyword>
<proteinExistence type="predicted"/>
<name>A0AAE0LFA2_9CHLO</name>
<organism evidence="2 3">
    <name type="scientific">Cymbomonas tetramitiformis</name>
    <dbReference type="NCBI Taxonomy" id="36881"/>
    <lineage>
        <taxon>Eukaryota</taxon>
        <taxon>Viridiplantae</taxon>
        <taxon>Chlorophyta</taxon>
        <taxon>Pyramimonadophyceae</taxon>
        <taxon>Pyramimonadales</taxon>
        <taxon>Pyramimonadaceae</taxon>
        <taxon>Cymbomonas</taxon>
    </lineage>
</organism>
<accession>A0AAE0LFA2</accession>
<evidence type="ECO:0000313" key="2">
    <source>
        <dbReference type="EMBL" id="KAK3282650.1"/>
    </source>
</evidence>
<evidence type="ECO:0000256" key="1">
    <source>
        <dbReference type="SAM" id="Coils"/>
    </source>
</evidence>
<feature type="coiled-coil region" evidence="1">
    <location>
        <begin position="293"/>
        <end position="320"/>
    </location>
</feature>
<evidence type="ECO:0000313" key="3">
    <source>
        <dbReference type="Proteomes" id="UP001190700"/>
    </source>
</evidence>
<dbReference type="EMBL" id="LGRX02003212">
    <property type="protein sequence ID" value="KAK3282650.1"/>
    <property type="molecule type" value="Genomic_DNA"/>
</dbReference>
<comment type="caution">
    <text evidence="2">The sequence shown here is derived from an EMBL/GenBank/DDBJ whole genome shotgun (WGS) entry which is preliminary data.</text>
</comment>
<sequence length="430" mass="47959">MPMEIGACGYHQEDGEHENFDAVPSQPIDDTSMTPVPCKHASAHSNAVTGAHPASFVDDQCASMPPGYDDLQTATSEAQCADMVGDVSARRAEAPAHQDGGQQQCAALRATFEQEKRDMLAAFEEKMRAMRAKTHREFTHRRQLVAEVITEELHKEKEVEIQSIMKQAELAVAEVRNEYSSIKGAAEEKIAQEYRKHLEDFTAAVDLECRISGSELMQRDQSDKNIQALRADWERNKKSAEQVSEDIREMRRECMEQFKLQFNELKRQAKVVAADELADEKERELIAATYHVEMEKNEEIAVLQAQIAQLTNQCEEWKKLAAGKSTTSAECAAPRSKSMKPVIKQPEKPCSESSVQEVTHMAMPTAADPGSADAEEATLDQTPHENLHAADAQSKPMLSGMGHSRLQCLSIKAHPQKFLTPLKRKLCSEE</sequence>
<gene>
    <name evidence="2" type="ORF">CYMTET_9621</name>
</gene>
<reference evidence="2 3" key="1">
    <citation type="journal article" date="2015" name="Genome Biol. Evol.">
        <title>Comparative Genomics of a Bacterivorous Green Alga Reveals Evolutionary Causalities and Consequences of Phago-Mixotrophic Mode of Nutrition.</title>
        <authorList>
            <person name="Burns J.A."/>
            <person name="Paasch A."/>
            <person name="Narechania A."/>
            <person name="Kim E."/>
        </authorList>
    </citation>
    <scope>NUCLEOTIDE SEQUENCE [LARGE SCALE GENOMIC DNA]</scope>
    <source>
        <strain evidence="2 3">PLY_AMNH</strain>
    </source>
</reference>
<keyword evidence="1" id="KW-0175">Coiled coil</keyword>
<dbReference type="Proteomes" id="UP001190700">
    <property type="component" value="Unassembled WGS sequence"/>
</dbReference>